<reference evidence="2 3" key="1">
    <citation type="submission" date="2019-07" db="EMBL/GenBank/DDBJ databases">
        <title>Whole genome shotgun sequence of Vibrio sagamiensis NBRC 104589.</title>
        <authorList>
            <person name="Hosoyama A."/>
            <person name="Uohara A."/>
            <person name="Ohji S."/>
            <person name="Ichikawa N."/>
        </authorList>
    </citation>
    <scope>NUCLEOTIDE SEQUENCE [LARGE SCALE GENOMIC DNA]</scope>
    <source>
        <strain evidence="2 3">NBRC 104589</strain>
    </source>
</reference>
<protein>
    <submittedName>
        <fullName evidence="2">Uncharacterized protein</fullName>
    </submittedName>
</protein>
<evidence type="ECO:0000313" key="3">
    <source>
        <dbReference type="Proteomes" id="UP000321922"/>
    </source>
</evidence>
<keyword evidence="1" id="KW-1133">Transmembrane helix</keyword>
<organism evidence="2 3">
    <name type="scientific">Vibrio sagamiensis NBRC 104589</name>
    <dbReference type="NCBI Taxonomy" id="1219064"/>
    <lineage>
        <taxon>Bacteria</taxon>
        <taxon>Pseudomonadati</taxon>
        <taxon>Pseudomonadota</taxon>
        <taxon>Gammaproteobacteria</taxon>
        <taxon>Vibrionales</taxon>
        <taxon>Vibrionaceae</taxon>
        <taxon>Vibrio</taxon>
    </lineage>
</organism>
<sequence length="385" mass="43203">MKLAQCAVLEDKKALKQHRKRYPAAYERVIVKGTQFWRYISDAPATLYGEFLQQELEHAFWGSFSAAEGALLVHVEKRSEQGEDCWYMASFHPQLEQEHIGTLNDLMPYFRYALHHATHIQVTDETFLHGLSAKEKAKTVVMAAPVYDSDERYELQRRRTSPMIWLGLGALGLGSALMLALMLWPTPMPEPTQAPVATLTPRQAYEQGWQNKVVASDALLSARNVLIEAKFMPNEMVLGPLSLQNQSLKAQVSKSTVTRVMERVWLQSNPNLAEHYHSSTGKLNVLFSFPPPWQPAPIAGYLVSVIDGVERLGGAVNMTEISKIDNVVITTLKVNFTSLDIGLITVLAELFSAPHVAINRLDMKANEEQVALSFEVDIQGEMNER</sequence>
<proteinExistence type="predicted"/>
<keyword evidence="1" id="KW-0812">Transmembrane</keyword>
<name>A0A511QIW1_9VIBR</name>
<keyword evidence="3" id="KW-1185">Reference proteome</keyword>
<dbReference type="OrthoDB" id="5880112at2"/>
<dbReference type="RefSeq" id="WP_039981871.1">
    <property type="nucleotide sequence ID" value="NZ_BAOJ01000081.1"/>
</dbReference>
<gene>
    <name evidence="2" type="ORF">VSA01S_33430</name>
</gene>
<evidence type="ECO:0000256" key="1">
    <source>
        <dbReference type="SAM" id="Phobius"/>
    </source>
</evidence>
<feature type="transmembrane region" description="Helical" evidence="1">
    <location>
        <begin position="163"/>
        <end position="184"/>
    </location>
</feature>
<evidence type="ECO:0000313" key="2">
    <source>
        <dbReference type="EMBL" id="GEM77231.1"/>
    </source>
</evidence>
<keyword evidence="1" id="KW-0472">Membrane</keyword>
<dbReference type="Proteomes" id="UP000321922">
    <property type="component" value="Unassembled WGS sequence"/>
</dbReference>
<accession>A0A511QIW1</accession>
<dbReference type="EMBL" id="BJXJ01000044">
    <property type="protein sequence ID" value="GEM77231.1"/>
    <property type="molecule type" value="Genomic_DNA"/>
</dbReference>
<comment type="caution">
    <text evidence="2">The sequence shown here is derived from an EMBL/GenBank/DDBJ whole genome shotgun (WGS) entry which is preliminary data.</text>
</comment>
<dbReference type="AlphaFoldDB" id="A0A511QIW1"/>